<organism evidence="1 2">
    <name type="scientific">Dreissena polymorpha</name>
    <name type="common">Zebra mussel</name>
    <name type="synonym">Mytilus polymorpha</name>
    <dbReference type="NCBI Taxonomy" id="45954"/>
    <lineage>
        <taxon>Eukaryota</taxon>
        <taxon>Metazoa</taxon>
        <taxon>Spiralia</taxon>
        <taxon>Lophotrochozoa</taxon>
        <taxon>Mollusca</taxon>
        <taxon>Bivalvia</taxon>
        <taxon>Autobranchia</taxon>
        <taxon>Heteroconchia</taxon>
        <taxon>Euheterodonta</taxon>
        <taxon>Imparidentia</taxon>
        <taxon>Neoheterodontei</taxon>
        <taxon>Myida</taxon>
        <taxon>Dreissenoidea</taxon>
        <taxon>Dreissenidae</taxon>
        <taxon>Dreissena</taxon>
    </lineage>
</organism>
<name>A0A9D4D633_DREPO</name>
<reference evidence="1" key="1">
    <citation type="journal article" date="2019" name="bioRxiv">
        <title>The Genome of the Zebra Mussel, Dreissena polymorpha: A Resource for Invasive Species Research.</title>
        <authorList>
            <person name="McCartney M.A."/>
            <person name="Auch B."/>
            <person name="Kono T."/>
            <person name="Mallez S."/>
            <person name="Zhang Y."/>
            <person name="Obille A."/>
            <person name="Becker A."/>
            <person name="Abrahante J.E."/>
            <person name="Garbe J."/>
            <person name="Badalamenti J.P."/>
            <person name="Herman A."/>
            <person name="Mangelson H."/>
            <person name="Liachko I."/>
            <person name="Sullivan S."/>
            <person name="Sone E.D."/>
            <person name="Koren S."/>
            <person name="Silverstein K.A.T."/>
            <person name="Beckman K.B."/>
            <person name="Gohl D.M."/>
        </authorList>
    </citation>
    <scope>NUCLEOTIDE SEQUENCE</scope>
    <source>
        <strain evidence="1">Duluth1</strain>
        <tissue evidence="1">Whole animal</tissue>
    </source>
</reference>
<accession>A0A9D4D633</accession>
<dbReference type="Proteomes" id="UP000828390">
    <property type="component" value="Unassembled WGS sequence"/>
</dbReference>
<reference evidence="1" key="2">
    <citation type="submission" date="2020-11" db="EMBL/GenBank/DDBJ databases">
        <authorList>
            <person name="McCartney M.A."/>
            <person name="Auch B."/>
            <person name="Kono T."/>
            <person name="Mallez S."/>
            <person name="Becker A."/>
            <person name="Gohl D.M."/>
            <person name="Silverstein K.A.T."/>
            <person name="Koren S."/>
            <person name="Bechman K.B."/>
            <person name="Herman A."/>
            <person name="Abrahante J.E."/>
            <person name="Garbe J."/>
        </authorList>
    </citation>
    <scope>NUCLEOTIDE SEQUENCE</scope>
    <source>
        <strain evidence="1">Duluth1</strain>
        <tissue evidence="1">Whole animal</tissue>
    </source>
</reference>
<dbReference type="AlphaFoldDB" id="A0A9D4D633"/>
<proteinExistence type="predicted"/>
<sequence>MGSWLASRYLETLSLWAAGWPVSTESHYCYGQLAVLSRLRVRIAMGSWLAYPDLDFVPLWAVG</sequence>
<evidence type="ECO:0000313" key="2">
    <source>
        <dbReference type="Proteomes" id="UP000828390"/>
    </source>
</evidence>
<gene>
    <name evidence="1" type="ORF">DPMN_044574</name>
</gene>
<evidence type="ECO:0000313" key="1">
    <source>
        <dbReference type="EMBL" id="KAH3737973.1"/>
    </source>
</evidence>
<keyword evidence="2" id="KW-1185">Reference proteome</keyword>
<dbReference type="EMBL" id="JAIWYP010000011">
    <property type="protein sequence ID" value="KAH3737973.1"/>
    <property type="molecule type" value="Genomic_DNA"/>
</dbReference>
<protein>
    <submittedName>
        <fullName evidence="1">Uncharacterized protein</fullName>
    </submittedName>
</protein>
<comment type="caution">
    <text evidence="1">The sequence shown here is derived from an EMBL/GenBank/DDBJ whole genome shotgun (WGS) entry which is preliminary data.</text>
</comment>